<feature type="transmembrane region" description="Helical" evidence="6">
    <location>
        <begin position="177"/>
        <end position="195"/>
    </location>
</feature>
<feature type="transmembrane region" description="Helical" evidence="6">
    <location>
        <begin position="310"/>
        <end position="334"/>
    </location>
</feature>
<feature type="transmembrane region" description="Helical" evidence="6">
    <location>
        <begin position="240"/>
        <end position="261"/>
    </location>
</feature>
<protein>
    <submittedName>
        <fullName evidence="8">Major facilitator superfamily domain-containing protein</fullName>
    </submittedName>
</protein>
<evidence type="ECO:0000256" key="4">
    <source>
        <dbReference type="ARBA" id="ARBA00022989"/>
    </source>
</evidence>
<dbReference type="PANTHER" id="PTHR43791:SF36">
    <property type="entry name" value="TRANSPORTER, PUTATIVE (AFU_ORTHOLOGUE AFUA_6G08340)-RELATED"/>
    <property type="match status" value="1"/>
</dbReference>
<feature type="transmembrane region" description="Helical" evidence="6">
    <location>
        <begin position="400"/>
        <end position="423"/>
    </location>
</feature>
<dbReference type="PROSITE" id="PS50850">
    <property type="entry name" value="MFS"/>
    <property type="match status" value="1"/>
</dbReference>
<dbReference type="Proteomes" id="UP000268093">
    <property type="component" value="Unassembled WGS sequence"/>
</dbReference>
<dbReference type="OrthoDB" id="2985014at2759"/>
<keyword evidence="2" id="KW-0813">Transport</keyword>
<comment type="subcellular location">
    <subcellularLocation>
        <location evidence="1">Membrane</location>
        <topology evidence="1">Multi-pass membrane protein</topology>
    </subcellularLocation>
</comment>
<dbReference type="Pfam" id="PF07690">
    <property type="entry name" value="MFS_1"/>
    <property type="match status" value="1"/>
</dbReference>
<feature type="transmembrane region" description="Helical" evidence="6">
    <location>
        <begin position="346"/>
        <end position="365"/>
    </location>
</feature>
<feature type="transmembrane region" description="Helical" evidence="6">
    <location>
        <begin position="435"/>
        <end position="457"/>
    </location>
</feature>
<evidence type="ECO:0000256" key="5">
    <source>
        <dbReference type="ARBA" id="ARBA00023136"/>
    </source>
</evidence>
<keyword evidence="4 6" id="KW-1133">Transmembrane helix</keyword>
<dbReference type="InterPro" id="IPR036259">
    <property type="entry name" value="MFS_trans_sf"/>
</dbReference>
<dbReference type="SUPFAM" id="SSF103473">
    <property type="entry name" value="MFS general substrate transporter"/>
    <property type="match status" value="1"/>
</dbReference>
<dbReference type="GO" id="GO:0022857">
    <property type="term" value="F:transmembrane transporter activity"/>
    <property type="evidence" value="ECO:0007669"/>
    <property type="project" value="InterPro"/>
</dbReference>
<keyword evidence="5 6" id="KW-0472">Membrane</keyword>
<sequence>MSSANEKHEKTEVTFTDLELVESSTQDQKSQFVVDERLKARVVRKIDLALLPILCTIYLLSYLDRSNIGNAKLAEQRNSTFRKLPSHWQGSSKASTSLKAHINVLFYFLVVFHLQRPCCISELYQFYYMSQFELPSNIVLRRWKPSLWIAIIMIGWGLVAALMSLLTSFAGLAVCRFLLGAFEAGLFPGIIYYMSLWYPKREQARRLGFFWSFGSLSGAFGGLLAFGIQQIPADKLASWQWLFLIEGLPTVILAIAVVFILPDSPEKAKFFTEEERDYAIRRLATDAGVAHDNSWSWGQVWSVFTDWKTYAYMIIYLSGTAALQGVTLFLPSIINGLGKWSKVTSQLLTTPPYFAAFLGTLALGWSSDRFLERAFHMVANNIFTMAGFLILMFVDSALVGVTYFGAIIVTVGVYANVAVKITWFNNNYGGLTRRAVASAAIVSVGSIGGAIGGQIYYDAPKYFNGHAIAISCMAAQTVFVVILRFVFAYENSRRERLTEREKAAEIDKYGGTELAGDRHPDFRYTL</sequence>
<gene>
    <name evidence="8" type="ORF">BC936DRAFT_149493</name>
</gene>
<feature type="transmembrane region" description="Helical" evidence="6">
    <location>
        <begin position="207"/>
        <end position="228"/>
    </location>
</feature>
<dbReference type="EMBL" id="RBNI01008951">
    <property type="protein sequence ID" value="RUP44411.1"/>
    <property type="molecule type" value="Genomic_DNA"/>
</dbReference>
<dbReference type="InterPro" id="IPR011701">
    <property type="entry name" value="MFS"/>
</dbReference>
<feature type="transmembrane region" description="Helical" evidence="6">
    <location>
        <begin position="463"/>
        <end position="487"/>
    </location>
</feature>
<name>A0A433D0R8_9FUNG</name>
<organism evidence="8 9">
    <name type="scientific">Jimgerdemannia flammicorona</name>
    <dbReference type="NCBI Taxonomy" id="994334"/>
    <lineage>
        <taxon>Eukaryota</taxon>
        <taxon>Fungi</taxon>
        <taxon>Fungi incertae sedis</taxon>
        <taxon>Mucoromycota</taxon>
        <taxon>Mucoromycotina</taxon>
        <taxon>Endogonomycetes</taxon>
        <taxon>Endogonales</taxon>
        <taxon>Endogonaceae</taxon>
        <taxon>Jimgerdemannia</taxon>
    </lineage>
</organism>
<keyword evidence="3 6" id="KW-0812">Transmembrane</keyword>
<dbReference type="GO" id="GO:0016020">
    <property type="term" value="C:membrane"/>
    <property type="evidence" value="ECO:0007669"/>
    <property type="project" value="UniProtKB-SubCell"/>
</dbReference>
<dbReference type="InterPro" id="IPR020846">
    <property type="entry name" value="MFS_dom"/>
</dbReference>
<feature type="transmembrane region" description="Helical" evidence="6">
    <location>
        <begin position="147"/>
        <end position="171"/>
    </location>
</feature>
<dbReference type="FunFam" id="1.20.1250.20:FF:000013">
    <property type="entry name" value="MFS general substrate transporter"/>
    <property type="match status" value="1"/>
</dbReference>
<evidence type="ECO:0000256" key="1">
    <source>
        <dbReference type="ARBA" id="ARBA00004141"/>
    </source>
</evidence>
<dbReference type="AlphaFoldDB" id="A0A433D0R8"/>
<accession>A0A433D0R8</accession>
<evidence type="ECO:0000256" key="3">
    <source>
        <dbReference type="ARBA" id="ARBA00022692"/>
    </source>
</evidence>
<feature type="domain" description="Major facilitator superfamily (MFS) profile" evidence="7">
    <location>
        <begin position="50"/>
        <end position="492"/>
    </location>
</feature>
<evidence type="ECO:0000313" key="8">
    <source>
        <dbReference type="EMBL" id="RUP44411.1"/>
    </source>
</evidence>
<comment type="caution">
    <text evidence="8">The sequence shown here is derived from an EMBL/GenBank/DDBJ whole genome shotgun (WGS) entry which is preliminary data.</text>
</comment>
<dbReference type="PANTHER" id="PTHR43791">
    <property type="entry name" value="PERMEASE-RELATED"/>
    <property type="match status" value="1"/>
</dbReference>
<dbReference type="Gene3D" id="1.20.1250.20">
    <property type="entry name" value="MFS general substrate transporter like domains"/>
    <property type="match status" value="2"/>
</dbReference>
<evidence type="ECO:0000256" key="6">
    <source>
        <dbReference type="SAM" id="Phobius"/>
    </source>
</evidence>
<proteinExistence type="predicted"/>
<keyword evidence="9" id="KW-1185">Reference proteome</keyword>
<evidence type="ECO:0000256" key="2">
    <source>
        <dbReference type="ARBA" id="ARBA00022448"/>
    </source>
</evidence>
<reference evidence="8 9" key="1">
    <citation type="journal article" date="2018" name="New Phytol.">
        <title>Phylogenomics of Endogonaceae and evolution of mycorrhizas within Mucoromycota.</title>
        <authorList>
            <person name="Chang Y."/>
            <person name="Desiro A."/>
            <person name="Na H."/>
            <person name="Sandor L."/>
            <person name="Lipzen A."/>
            <person name="Clum A."/>
            <person name="Barry K."/>
            <person name="Grigoriev I.V."/>
            <person name="Martin F.M."/>
            <person name="Stajich J.E."/>
            <person name="Smith M.E."/>
            <person name="Bonito G."/>
            <person name="Spatafora J.W."/>
        </authorList>
    </citation>
    <scope>NUCLEOTIDE SEQUENCE [LARGE SCALE GENOMIC DNA]</scope>
    <source>
        <strain evidence="8 9">GMNB39</strain>
    </source>
</reference>
<evidence type="ECO:0000313" key="9">
    <source>
        <dbReference type="Proteomes" id="UP000268093"/>
    </source>
</evidence>
<feature type="transmembrane region" description="Helical" evidence="6">
    <location>
        <begin position="377"/>
        <end position="394"/>
    </location>
</feature>
<evidence type="ECO:0000259" key="7">
    <source>
        <dbReference type="PROSITE" id="PS50850"/>
    </source>
</evidence>